<dbReference type="Gene3D" id="3.60.21.10">
    <property type="match status" value="1"/>
</dbReference>
<feature type="domain" description="Gram-positive cocci surface proteins LPxTG" evidence="8">
    <location>
        <begin position="734"/>
        <end position="765"/>
    </location>
</feature>
<gene>
    <name evidence="9" type="ORF">BH719_04170</name>
</gene>
<dbReference type="PROSITE" id="PS50847">
    <property type="entry name" value="GRAM_POS_ANCHORING"/>
    <property type="match status" value="1"/>
</dbReference>
<dbReference type="InterPro" id="IPR029052">
    <property type="entry name" value="Metallo-depent_PP-like"/>
</dbReference>
<keyword evidence="7" id="KW-0472">Membrane</keyword>
<feature type="region of interest" description="Disordered" evidence="6">
    <location>
        <begin position="28"/>
        <end position="68"/>
    </location>
</feature>
<keyword evidence="5" id="KW-0378">Hydrolase</keyword>
<dbReference type="SUPFAM" id="SSF56300">
    <property type="entry name" value="Metallo-dependent phosphatases"/>
    <property type="match status" value="1"/>
</dbReference>
<evidence type="ECO:0000256" key="6">
    <source>
        <dbReference type="SAM" id="MobiDB-lite"/>
    </source>
</evidence>
<keyword evidence="3 5" id="KW-0732">Signal</keyword>
<dbReference type="Gene3D" id="3.90.780.10">
    <property type="entry name" value="5'-Nucleotidase, C-terminal domain"/>
    <property type="match status" value="1"/>
</dbReference>
<dbReference type="SUPFAM" id="SSF55816">
    <property type="entry name" value="5'-nucleotidase (syn. UDP-sugar hydrolase), C-terminal domain"/>
    <property type="match status" value="1"/>
</dbReference>
<feature type="compositionally biased region" description="Low complexity" evidence="6">
    <location>
        <begin position="28"/>
        <end position="56"/>
    </location>
</feature>
<dbReference type="InterPro" id="IPR006179">
    <property type="entry name" value="5_nucleotidase/apyrase"/>
</dbReference>
<keyword evidence="7" id="KW-1133">Transmembrane helix</keyword>
<dbReference type="Pfam" id="PF02872">
    <property type="entry name" value="5_nucleotid_C"/>
    <property type="match status" value="1"/>
</dbReference>
<protein>
    <submittedName>
        <fullName evidence="9">Bifunctional metallophosphatase/5'-nucleotidase</fullName>
    </submittedName>
</protein>
<keyword evidence="4" id="KW-0572">Peptidoglycan-anchor</keyword>
<dbReference type="InterPro" id="IPR036907">
    <property type="entry name" value="5'-Nucleotdase_C_sf"/>
</dbReference>
<reference evidence="9 10" key="1">
    <citation type="submission" date="2016-09" db="EMBL/GenBank/DDBJ databases">
        <title>Complete genome sequence of Actinomyces hongkongensis HKU8.</title>
        <authorList>
            <person name="Gao Y.-X."/>
            <person name="Zhou Y.-Y."/>
            <person name="Xie Y."/>
            <person name="Wang M."/>
            <person name="Wang S.-J."/>
            <person name="Shen S.-G."/>
        </authorList>
    </citation>
    <scope>NUCLEOTIDE SEQUENCE [LARGE SCALE GENOMIC DNA]</scope>
    <source>
        <strain evidence="9 10">HKU8</strain>
    </source>
</reference>
<dbReference type="PRINTS" id="PR01607">
    <property type="entry name" value="APYRASEFAMLY"/>
</dbReference>
<keyword evidence="2" id="KW-0964">Secreted</keyword>
<keyword evidence="7" id="KW-0812">Transmembrane</keyword>
<evidence type="ECO:0000256" key="7">
    <source>
        <dbReference type="SAM" id="Phobius"/>
    </source>
</evidence>
<dbReference type="OrthoDB" id="1016457at2"/>
<feature type="signal peptide" evidence="5">
    <location>
        <begin position="1"/>
        <end position="27"/>
    </location>
</feature>
<evidence type="ECO:0000256" key="3">
    <source>
        <dbReference type="ARBA" id="ARBA00022729"/>
    </source>
</evidence>
<dbReference type="STRING" id="178339.BH719_04170"/>
<dbReference type="KEGG" id="phon:BH719_04170"/>
<dbReference type="Proteomes" id="UP000095214">
    <property type="component" value="Chromosome"/>
</dbReference>
<dbReference type="GO" id="GO:0008768">
    <property type="term" value="F:UDP-sugar diphosphatase activity"/>
    <property type="evidence" value="ECO:0007669"/>
    <property type="project" value="TreeGrafter"/>
</dbReference>
<dbReference type="PANTHER" id="PTHR11575">
    <property type="entry name" value="5'-NUCLEOTIDASE-RELATED"/>
    <property type="match status" value="1"/>
</dbReference>
<keyword evidence="5" id="KW-0547">Nucleotide-binding</keyword>
<dbReference type="GO" id="GO:0030288">
    <property type="term" value="C:outer membrane-bounded periplasmic space"/>
    <property type="evidence" value="ECO:0007669"/>
    <property type="project" value="TreeGrafter"/>
</dbReference>
<organism evidence="9 10">
    <name type="scientific">Pauljensenia hongkongensis</name>
    <dbReference type="NCBI Taxonomy" id="178339"/>
    <lineage>
        <taxon>Bacteria</taxon>
        <taxon>Bacillati</taxon>
        <taxon>Actinomycetota</taxon>
        <taxon>Actinomycetes</taxon>
        <taxon>Actinomycetales</taxon>
        <taxon>Actinomycetaceae</taxon>
        <taxon>Pauljensenia</taxon>
    </lineage>
</organism>
<proteinExistence type="inferred from homology"/>
<evidence type="ECO:0000259" key="8">
    <source>
        <dbReference type="PROSITE" id="PS50847"/>
    </source>
</evidence>
<sequence length="765" mass="78324">MHTTTRRAVVAGCAVFALFAAPMAALAEPAGPGAPQSGSAQSGAADAPQSEPAAAQGAQGTAESTGGAGQAEGVVTLDLYNLTDVHGHIEQVTRKGTVTEAGLPAMNCYLKQASGTNPNSSFTLLGDNIGASPYTSGALNDNPTIAALNTMNPLASTIGNHELDMGQAVFKQRVDGSNPDEYVQVKFPYLGANIEGMGTWGSENTPYLGDYKVWASPSGVKVAFIGAIAQDVPYKLSPGTTDGLTFTDPIAKIDALAKKIKDSGEAQIVIAMLDDDVKNNYPKVGANVDGLMGGDTHVPYEFDKVDSVEKLNSANPMLAGIASGSYTDNLGLIRIAYDTTSHKVVSADSRLIPAADVAKCGADPATQAVVDKAVADSKEAGQRVVAKGYTQTFARGVFTTPDGATEPGSNRGIESSLGDFVADAMRETITTPDGKPVDIGMINAGGLRADLVPNSDGTITYAQSYAVLPFSNELGYVTLKGADVKDALEQQWKTDLNSQNSRPLLKLGLSDNVQYTYDPARPYGSRITSMTVNGEPLDPERTYTVGSVNFLLEGGDSFDALTRGGAATTNGNLDRDKFNEFLGAHSGAAPRSLKASVGITLPAEPVADGEAVDVALRGLSFSEGPSVTSKVRVSLGGDSVEGGVDNSLVDAHASDEAAVITTDGAGQATLSVTAVGQCEGKAAGEVVKAPVTVDTDFGRVVEAGAGLTVDVKCAGGAPGPSQSQAPGANRSGALAKTGTSAGLLTLVAVVLAGAGCAVLRARRKR</sequence>
<evidence type="ECO:0000256" key="4">
    <source>
        <dbReference type="ARBA" id="ARBA00023088"/>
    </source>
</evidence>
<feature type="transmembrane region" description="Helical" evidence="7">
    <location>
        <begin position="740"/>
        <end position="759"/>
    </location>
</feature>
<evidence type="ECO:0000313" key="10">
    <source>
        <dbReference type="Proteomes" id="UP000095214"/>
    </source>
</evidence>
<dbReference type="AlphaFoldDB" id="A0A1D8B1X4"/>
<dbReference type="InterPro" id="IPR019931">
    <property type="entry name" value="LPXTG_anchor"/>
</dbReference>
<dbReference type="GO" id="GO:0000166">
    <property type="term" value="F:nucleotide binding"/>
    <property type="evidence" value="ECO:0007669"/>
    <property type="project" value="UniProtKB-KW"/>
</dbReference>
<dbReference type="GO" id="GO:0008253">
    <property type="term" value="F:5'-nucleotidase activity"/>
    <property type="evidence" value="ECO:0007669"/>
    <property type="project" value="TreeGrafter"/>
</dbReference>
<dbReference type="InterPro" id="IPR008334">
    <property type="entry name" value="5'-Nucleotdase_C"/>
</dbReference>
<dbReference type="RefSeq" id="WP_009743508.1">
    <property type="nucleotide sequence ID" value="NZ_CP017298.1"/>
</dbReference>
<comment type="similarity">
    <text evidence="5">Belongs to the 5'-nucleotidase family.</text>
</comment>
<accession>A0A1D8B1X4</accession>
<evidence type="ECO:0000256" key="5">
    <source>
        <dbReference type="RuleBase" id="RU362119"/>
    </source>
</evidence>
<feature type="chain" id="PRO_5009026752" evidence="5">
    <location>
        <begin position="28"/>
        <end position="765"/>
    </location>
</feature>
<dbReference type="GO" id="GO:0009166">
    <property type="term" value="P:nucleotide catabolic process"/>
    <property type="evidence" value="ECO:0007669"/>
    <property type="project" value="InterPro"/>
</dbReference>
<keyword evidence="10" id="KW-1185">Reference proteome</keyword>
<dbReference type="PANTHER" id="PTHR11575:SF24">
    <property type="entry name" value="5'-NUCLEOTIDASE"/>
    <property type="match status" value="1"/>
</dbReference>
<evidence type="ECO:0000313" key="9">
    <source>
        <dbReference type="EMBL" id="AOS47150.1"/>
    </source>
</evidence>
<evidence type="ECO:0000256" key="1">
    <source>
        <dbReference type="ARBA" id="ARBA00022512"/>
    </source>
</evidence>
<evidence type="ECO:0000256" key="2">
    <source>
        <dbReference type="ARBA" id="ARBA00022525"/>
    </source>
</evidence>
<keyword evidence="1" id="KW-0134">Cell wall</keyword>
<dbReference type="EMBL" id="CP017298">
    <property type="protein sequence ID" value="AOS47150.1"/>
    <property type="molecule type" value="Genomic_DNA"/>
</dbReference>
<name>A0A1D8B1X4_9ACTO</name>